<evidence type="ECO:0000313" key="4">
    <source>
        <dbReference type="Proteomes" id="UP000503336"/>
    </source>
</evidence>
<proteinExistence type="predicted"/>
<name>A0A7L5BTN6_9RHOB</name>
<dbReference type="Pfam" id="PF00857">
    <property type="entry name" value="Isochorismatase"/>
    <property type="match status" value="1"/>
</dbReference>
<evidence type="ECO:0000259" key="2">
    <source>
        <dbReference type="Pfam" id="PF00857"/>
    </source>
</evidence>
<keyword evidence="4" id="KW-1185">Reference proteome</keyword>
<dbReference type="InterPro" id="IPR000868">
    <property type="entry name" value="Isochorismatase-like_dom"/>
</dbReference>
<dbReference type="RefSeq" id="WP_165096150.1">
    <property type="nucleotide sequence ID" value="NZ_CP049056.1"/>
</dbReference>
<reference evidence="3 4" key="1">
    <citation type="submission" date="2020-02" db="EMBL/GenBank/DDBJ databases">
        <title>complete genome sequence of Rhodobacteraceae bacterium.</title>
        <authorList>
            <person name="Park J."/>
            <person name="Kim Y.-S."/>
            <person name="Kim K.-H."/>
        </authorList>
    </citation>
    <scope>NUCLEOTIDE SEQUENCE [LARGE SCALE GENOMIC DNA]</scope>
    <source>
        <strain evidence="3 4">RR4-56</strain>
    </source>
</reference>
<dbReference type="CDD" id="cd00431">
    <property type="entry name" value="cysteine_hydrolases"/>
    <property type="match status" value="1"/>
</dbReference>
<protein>
    <submittedName>
        <fullName evidence="3">Cysteine hydrolase</fullName>
    </submittedName>
</protein>
<accession>A0A7L5BTN6</accession>
<dbReference type="GO" id="GO:0016787">
    <property type="term" value="F:hydrolase activity"/>
    <property type="evidence" value="ECO:0007669"/>
    <property type="project" value="UniProtKB-KW"/>
</dbReference>
<dbReference type="InterPro" id="IPR050272">
    <property type="entry name" value="Isochorismatase-like_hydrls"/>
</dbReference>
<organism evidence="3 4">
    <name type="scientific">Pikeienuella piscinae</name>
    <dbReference type="NCBI Taxonomy" id="2748098"/>
    <lineage>
        <taxon>Bacteria</taxon>
        <taxon>Pseudomonadati</taxon>
        <taxon>Pseudomonadota</taxon>
        <taxon>Alphaproteobacteria</taxon>
        <taxon>Rhodobacterales</taxon>
        <taxon>Paracoccaceae</taxon>
        <taxon>Pikeienuella</taxon>
    </lineage>
</organism>
<gene>
    <name evidence="3" type="ORF">G5B40_05715</name>
</gene>
<dbReference type="Proteomes" id="UP000503336">
    <property type="component" value="Chromosome"/>
</dbReference>
<dbReference type="SUPFAM" id="SSF52499">
    <property type="entry name" value="Isochorismatase-like hydrolases"/>
    <property type="match status" value="1"/>
</dbReference>
<dbReference type="PANTHER" id="PTHR43540">
    <property type="entry name" value="PEROXYUREIDOACRYLATE/UREIDOACRYLATE AMIDOHYDROLASE-RELATED"/>
    <property type="match status" value="1"/>
</dbReference>
<feature type="domain" description="Isochorismatase-like" evidence="2">
    <location>
        <begin position="21"/>
        <end position="209"/>
    </location>
</feature>
<dbReference type="AlphaFoldDB" id="A0A7L5BTN6"/>
<dbReference type="InterPro" id="IPR036380">
    <property type="entry name" value="Isochorismatase-like_sf"/>
</dbReference>
<dbReference type="EMBL" id="CP049056">
    <property type="protein sequence ID" value="QIE54995.1"/>
    <property type="molecule type" value="Genomic_DNA"/>
</dbReference>
<evidence type="ECO:0000313" key="3">
    <source>
        <dbReference type="EMBL" id="QIE54995.1"/>
    </source>
</evidence>
<dbReference type="KEGG" id="hdh:G5B40_05715"/>
<dbReference type="PANTHER" id="PTHR43540:SF6">
    <property type="entry name" value="ISOCHORISMATASE-LIKE DOMAIN-CONTAINING PROTEIN"/>
    <property type="match status" value="1"/>
</dbReference>
<keyword evidence="1 3" id="KW-0378">Hydrolase</keyword>
<sequence length="214" mass="23665">MAPKSRIAADLPGAERVLQPALIVVDMQNDFVREGAPLEVPDARATIPAIRSLIEAFRARSRPVMFTRFLSREEENLLWLWSPQCRPDTKCCWPGHRRAYADAEAPRGAADVIDELPVEPGDAVIDKFGYGAFHGTDLDARLRDAAVSSLVVTGTVTQICVEETAREAFHHGYRTVMVRDGVSSFAPDLHAATLKNFAMKYGWVATAEEVVSWL</sequence>
<evidence type="ECO:0000256" key="1">
    <source>
        <dbReference type="ARBA" id="ARBA00022801"/>
    </source>
</evidence>
<dbReference type="Gene3D" id="3.40.50.850">
    <property type="entry name" value="Isochorismatase-like"/>
    <property type="match status" value="1"/>
</dbReference>